<gene>
    <name evidence="2" type="ORF">NK118_05935</name>
</gene>
<proteinExistence type="predicted"/>
<dbReference type="Pfam" id="PF00766">
    <property type="entry name" value="ETF_alpha"/>
    <property type="match status" value="1"/>
</dbReference>
<dbReference type="InterPro" id="IPR014729">
    <property type="entry name" value="Rossmann-like_a/b/a_fold"/>
</dbReference>
<dbReference type="SUPFAM" id="SSF52402">
    <property type="entry name" value="Adenine nucleotide alpha hydrolases-like"/>
    <property type="match status" value="1"/>
</dbReference>
<dbReference type="InterPro" id="IPR001308">
    <property type="entry name" value="ETF_a/FixB"/>
</dbReference>
<dbReference type="Proteomes" id="UP001523565">
    <property type="component" value="Unassembled WGS sequence"/>
</dbReference>
<evidence type="ECO:0000313" key="3">
    <source>
        <dbReference type="Proteomes" id="UP001523565"/>
    </source>
</evidence>
<dbReference type="PANTHER" id="PTHR43153:SF1">
    <property type="entry name" value="ELECTRON TRANSFER FLAVOPROTEIN SUBUNIT ALPHA, MITOCHONDRIAL"/>
    <property type="match status" value="1"/>
</dbReference>
<dbReference type="Gene3D" id="3.40.50.1220">
    <property type="entry name" value="TPP-binding domain"/>
    <property type="match status" value="1"/>
</dbReference>
<dbReference type="RefSeq" id="WP_262068673.1">
    <property type="nucleotide sequence ID" value="NZ_JAMXOC010000006.1"/>
</dbReference>
<sequence length="321" mass="34963">MKYRMILNAFKGDIQKQLEEVTYFISGLQQDIQIDSAFIIGGDEMDGNDKEMLAEMVPTSSVIFVYMETYCSELLLDYLETVIDKDEICIFSAGYLGLEIAPRLAYRLKGSVLIDCEKLYKEDGVLIGEKKFYAGHMMGSYQLTEFPVMLCLSKGQNTMAVESTIKAKVTEVVLEEKSLTFSNSQAFPSVIEDDFSKSDFALVVGRGVKSQGAVSRLQELGEKLGASFGASRPVVMNGWLPMERLVGASGAILAPKITIVAGASGAPALYSGIEKSDFIVAINKDEKAPIMKKADVAVVGDATEVITEMVRVMGGEDAVDE</sequence>
<reference evidence="2 3" key="1">
    <citation type="journal article" date="2022" name="Genome Biol. Evol.">
        <title>Host diet, physiology and behaviors set the stage for Lachnospiraceae cladogenesis.</title>
        <authorList>
            <person name="Vera-Ponce De Leon A."/>
            <person name="Schneider M."/>
            <person name="Jahnes B.C."/>
            <person name="Sadowski V."/>
            <person name="Camuy-Velez L.A."/>
            <person name="Duan J."/>
            <person name="Sabree Z.L."/>
        </authorList>
    </citation>
    <scope>NUCLEOTIDE SEQUENCE [LARGE SCALE GENOMIC DNA]</scope>
    <source>
        <strain evidence="2 3">PAL227</strain>
    </source>
</reference>
<organism evidence="2 3">
    <name type="scientific">Ohessyouella blattaphilus</name>
    <dbReference type="NCBI Taxonomy" id="2949333"/>
    <lineage>
        <taxon>Bacteria</taxon>
        <taxon>Bacillati</taxon>
        <taxon>Bacillota</taxon>
        <taxon>Clostridia</taxon>
        <taxon>Lachnospirales</taxon>
        <taxon>Lachnospiraceae</taxon>
        <taxon>Ohessyouella</taxon>
    </lineage>
</organism>
<dbReference type="PANTHER" id="PTHR43153">
    <property type="entry name" value="ELECTRON TRANSFER FLAVOPROTEIN ALPHA"/>
    <property type="match status" value="1"/>
</dbReference>
<keyword evidence="3" id="KW-1185">Reference proteome</keyword>
<dbReference type="InterPro" id="IPR029035">
    <property type="entry name" value="DHS-like_NAD/FAD-binding_dom"/>
</dbReference>
<dbReference type="EMBL" id="JAMZFV010000006">
    <property type="protein sequence ID" value="MCP1109792.1"/>
    <property type="molecule type" value="Genomic_DNA"/>
</dbReference>
<evidence type="ECO:0000313" key="2">
    <source>
        <dbReference type="EMBL" id="MCP1109792.1"/>
    </source>
</evidence>
<evidence type="ECO:0000259" key="1">
    <source>
        <dbReference type="Pfam" id="PF00766"/>
    </source>
</evidence>
<comment type="caution">
    <text evidence="2">The sequence shown here is derived from an EMBL/GenBank/DDBJ whole genome shotgun (WGS) entry which is preliminary data.</text>
</comment>
<dbReference type="SUPFAM" id="SSF52467">
    <property type="entry name" value="DHS-like NAD/FAD-binding domain"/>
    <property type="match status" value="1"/>
</dbReference>
<dbReference type="Gene3D" id="3.40.50.620">
    <property type="entry name" value="HUPs"/>
    <property type="match status" value="1"/>
</dbReference>
<protein>
    <submittedName>
        <fullName evidence="2">Electron transfer flavoprotein subunit alpha/FixB family protein</fullName>
    </submittedName>
</protein>
<feature type="domain" description="Electron transfer flavoprotein alpha subunit C-terminal" evidence="1">
    <location>
        <begin position="196"/>
        <end position="273"/>
    </location>
</feature>
<name>A0ABT1EGG7_9FIRM</name>
<dbReference type="InterPro" id="IPR014731">
    <property type="entry name" value="ETF_asu_C"/>
</dbReference>
<accession>A0ABT1EGG7</accession>